<dbReference type="InterPro" id="IPR029060">
    <property type="entry name" value="PIN-like_dom_sf"/>
</dbReference>
<dbReference type="GO" id="GO:0006281">
    <property type="term" value="P:DNA repair"/>
    <property type="evidence" value="ECO:0007669"/>
    <property type="project" value="UniProtKB-UniRule"/>
</dbReference>
<dbReference type="SUPFAM" id="SSF88723">
    <property type="entry name" value="PIN domain-like"/>
    <property type="match status" value="1"/>
</dbReference>
<dbReference type="InterPro" id="IPR006086">
    <property type="entry name" value="XPG-I_dom"/>
</dbReference>
<comment type="subunit">
    <text evidence="11 12">Interacts with PCNA. PCNA stimulates the nuclease activity without altering cleavage specificity.</text>
</comment>
<evidence type="ECO:0000256" key="2">
    <source>
        <dbReference type="ARBA" id="ARBA00022722"/>
    </source>
</evidence>
<name>A0A7G9YEL4_9EURY</name>
<evidence type="ECO:0000259" key="14">
    <source>
        <dbReference type="SMART" id="SM00484"/>
    </source>
</evidence>
<dbReference type="CDD" id="cd09903">
    <property type="entry name" value="H3TH_FEN1-Arc"/>
    <property type="match status" value="1"/>
</dbReference>
<evidence type="ECO:0000256" key="4">
    <source>
        <dbReference type="ARBA" id="ARBA00022759"/>
    </source>
</evidence>
<keyword evidence="3 12" id="KW-0479">Metal-binding</keyword>
<dbReference type="InterPro" id="IPR008918">
    <property type="entry name" value="HhH2"/>
</dbReference>
<dbReference type="SUPFAM" id="SSF47807">
    <property type="entry name" value="5' to 3' exonuclease, C-terminal subdomain"/>
    <property type="match status" value="1"/>
</dbReference>
<dbReference type="EMBL" id="MT631190">
    <property type="protein sequence ID" value="QNO46448.1"/>
    <property type="molecule type" value="Genomic_DNA"/>
</dbReference>
<accession>A0A7G9YEL4</accession>
<organism evidence="16">
    <name type="scientific">Candidatus Methanogaster sp. ANME-2c ERB4</name>
    <dbReference type="NCBI Taxonomy" id="2759911"/>
    <lineage>
        <taxon>Archaea</taxon>
        <taxon>Methanobacteriati</taxon>
        <taxon>Methanobacteriota</taxon>
        <taxon>Stenosarchaea group</taxon>
        <taxon>Methanomicrobia</taxon>
        <taxon>Methanosarcinales</taxon>
        <taxon>ANME-2 cluster</taxon>
        <taxon>Candidatus Methanogasteraceae</taxon>
        <taxon>Candidatus Methanogaster</taxon>
    </lineage>
</organism>
<sequence length="339" mass="37540">MGSDIGDLFERRESELGTHLRGQIIAIDAYNTIYQFLSSIRQRDGTPLKDSRGRVTSHLSGLLYRTTNLVESGLKLVFVFDGVPPDFKAATIEKRRERRDTADREWKEALAAGRADAFKYAQATSRLQPEMVEDAKSLLTSMGIPVVEAASEGEAQAARMARSGDVRFVGSQDYDSLLFGAPEVVRNLAVGGKRKLPGKNVYVDAKLEIIELQPNLDRLGITEEQLIDIALLVGTDYDPGIHGIGAKKALQLIYKHDSIEGALSELGESIGDLDRIKNFFLDPDVTDDYSISWKKPDESKITELLCHEHGFSEARVAKAVERLARAADSREQSTLDMWG</sequence>
<dbReference type="CDD" id="cd09867">
    <property type="entry name" value="PIN_FEN1"/>
    <property type="match status" value="1"/>
</dbReference>
<feature type="binding site" evidence="12">
    <location>
        <position position="175"/>
    </location>
    <ligand>
        <name>Mg(2+)</name>
        <dbReference type="ChEBI" id="CHEBI:18420"/>
        <label>2</label>
    </ligand>
</feature>
<proteinExistence type="inferred from homology"/>
<dbReference type="InterPro" id="IPR006084">
    <property type="entry name" value="XPG/Rad2"/>
</dbReference>
<dbReference type="EC" id="3.1.-.-" evidence="12"/>
<feature type="binding site" evidence="12">
    <location>
        <position position="236"/>
    </location>
    <ligand>
        <name>Mg(2+)</name>
        <dbReference type="ChEBI" id="CHEBI:18420"/>
        <label>2</label>
    </ligand>
</feature>
<evidence type="ECO:0000256" key="7">
    <source>
        <dbReference type="ARBA" id="ARBA00022839"/>
    </source>
</evidence>
<feature type="binding site" evidence="12">
    <location>
        <position position="173"/>
    </location>
    <ligand>
        <name>Mg(2+)</name>
        <dbReference type="ChEBI" id="CHEBI:18420"/>
        <label>2</label>
    </ligand>
</feature>
<dbReference type="SMART" id="SM00484">
    <property type="entry name" value="XPGI"/>
    <property type="match status" value="1"/>
</dbReference>
<evidence type="ECO:0000256" key="1">
    <source>
        <dbReference type="ARBA" id="ARBA00022705"/>
    </source>
</evidence>
<evidence type="ECO:0000256" key="6">
    <source>
        <dbReference type="ARBA" id="ARBA00022801"/>
    </source>
</evidence>
<evidence type="ECO:0000259" key="15">
    <source>
        <dbReference type="SMART" id="SM00485"/>
    </source>
</evidence>
<dbReference type="InterPro" id="IPR023426">
    <property type="entry name" value="Flap_endonuc"/>
</dbReference>
<evidence type="ECO:0000256" key="9">
    <source>
        <dbReference type="ARBA" id="ARBA00023204"/>
    </source>
</evidence>
<dbReference type="PANTHER" id="PTHR11081:SF9">
    <property type="entry name" value="FLAP ENDONUCLEASE 1"/>
    <property type="match status" value="1"/>
</dbReference>
<dbReference type="InterPro" id="IPR036279">
    <property type="entry name" value="5-3_exonuclease_C_sf"/>
</dbReference>
<reference evidence="16" key="1">
    <citation type="submission" date="2020-06" db="EMBL/GenBank/DDBJ databases">
        <title>Unique genomic features of the anaerobic methanotrophic archaea.</title>
        <authorList>
            <person name="Chadwick G.L."/>
            <person name="Skennerton C.T."/>
            <person name="Laso-Perez R."/>
            <person name="Leu A.O."/>
            <person name="Speth D.R."/>
            <person name="Yu H."/>
            <person name="Morgan-Lang C."/>
            <person name="Hatzenpichler R."/>
            <person name="Goudeau D."/>
            <person name="Malmstrom R."/>
            <person name="Brazelton W.J."/>
            <person name="Woyke T."/>
            <person name="Hallam S.J."/>
            <person name="Tyson G.W."/>
            <person name="Wegener G."/>
            <person name="Boetius A."/>
            <person name="Orphan V."/>
        </authorList>
    </citation>
    <scope>NUCLEOTIDE SEQUENCE</scope>
</reference>
<feature type="domain" description="5'-3' exonuclease" evidence="13">
    <location>
        <begin position="22"/>
        <end position="307"/>
    </location>
</feature>
<dbReference type="NCBIfam" id="TIGR03674">
    <property type="entry name" value="fen_arch"/>
    <property type="match status" value="1"/>
</dbReference>
<dbReference type="Gene3D" id="1.10.150.20">
    <property type="entry name" value="5' to 3' exonuclease, C-terminal subdomain"/>
    <property type="match status" value="1"/>
</dbReference>
<evidence type="ECO:0000313" key="16">
    <source>
        <dbReference type="EMBL" id="QNO46448.1"/>
    </source>
</evidence>
<feature type="binding site" evidence="12">
    <location>
        <position position="28"/>
    </location>
    <ligand>
        <name>Mg(2+)</name>
        <dbReference type="ChEBI" id="CHEBI:18420"/>
        <label>1</label>
    </ligand>
</feature>
<evidence type="ECO:0000256" key="12">
    <source>
        <dbReference type="HAMAP-Rule" id="MF_00614"/>
    </source>
</evidence>
<dbReference type="Pfam" id="PF00867">
    <property type="entry name" value="XPG_I"/>
    <property type="match status" value="1"/>
</dbReference>
<feature type="binding site" evidence="12">
    <location>
        <position position="154"/>
    </location>
    <ligand>
        <name>Mg(2+)</name>
        <dbReference type="ChEBI" id="CHEBI:18420"/>
        <label>1</label>
    </ligand>
</feature>
<feature type="domain" description="XPG-I" evidence="14">
    <location>
        <begin position="140"/>
        <end position="221"/>
    </location>
</feature>
<comment type="function">
    <text evidence="10">Structure-specific nuclease with 5'-flap endonuclease and 5'-3' exonuclease activities involved in DNA replication and repair. During DNA replication, cleaves the 5'-overhanging flap structure that is generated by displacement synthesis when DNA polymerase encounters the 5'-end of a downstream Okazaki fragment. Binds the unpaired 3'-DNA end and kinks the DNA to facilitate 5' cleavage specificity. Cleaves one nucleotide into the double-stranded DNA from the junction in flap DNA, leaving a nick for ligation. Also involved in the base excision repair (BER) pathway. Acts as a genome stabilization factor that prevents flaps from equilibrating into structures that lead to duplications and deletions. Also possesses 5'-3' exonuclease activity on nicked or gapped double-stranded DNA.</text>
</comment>
<dbReference type="GO" id="GO:0043137">
    <property type="term" value="P:DNA replication, removal of RNA primer"/>
    <property type="evidence" value="ECO:0007669"/>
    <property type="project" value="UniProtKB-UniRule"/>
</dbReference>
<keyword evidence="9 12" id="KW-0234">DNA repair</keyword>
<feature type="domain" description="XPG N-terminal" evidence="15">
    <location>
        <begin position="1"/>
        <end position="102"/>
    </location>
</feature>
<dbReference type="PANTHER" id="PTHR11081">
    <property type="entry name" value="FLAP ENDONUCLEASE FAMILY MEMBER"/>
    <property type="match status" value="1"/>
</dbReference>
<keyword evidence="2 12" id="KW-0540">Nuclease</keyword>
<keyword evidence="4 12" id="KW-0255">Endonuclease</keyword>
<comment type="cofactor">
    <cofactor evidence="12">
        <name>Mg(2+)</name>
        <dbReference type="ChEBI" id="CHEBI:18420"/>
    </cofactor>
    <text evidence="12">Binds 2 magnesium ions per subunit. They probably participate in the reaction catalyzed by the enzyme. May bind an additional third magnesium ion after substrate binding.</text>
</comment>
<protein>
    <recommendedName>
        <fullName evidence="12">Flap endonuclease 1</fullName>
        <shortName evidence="12">FEN-1</shortName>
        <ecNumber evidence="12">3.1.-.-</ecNumber>
    </recommendedName>
    <alternativeName>
        <fullName evidence="12">Flap structure-specific endonuclease 1</fullName>
    </alternativeName>
</protein>
<dbReference type="SMART" id="SM00485">
    <property type="entry name" value="XPGN"/>
    <property type="match status" value="1"/>
</dbReference>
<dbReference type="InterPro" id="IPR019973">
    <property type="entry name" value="Flap_endonuc_arc"/>
</dbReference>
<evidence type="ECO:0000256" key="8">
    <source>
        <dbReference type="ARBA" id="ARBA00022842"/>
    </source>
</evidence>
<feature type="binding site" evidence="12">
    <location>
        <position position="81"/>
    </location>
    <ligand>
        <name>Mg(2+)</name>
        <dbReference type="ChEBI" id="CHEBI:18420"/>
        <label>1</label>
    </ligand>
</feature>
<dbReference type="AlphaFoldDB" id="A0A7G9YEL4"/>
<dbReference type="GO" id="GO:0017108">
    <property type="term" value="F:5'-flap endonuclease activity"/>
    <property type="evidence" value="ECO:0007669"/>
    <property type="project" value="UniProtKB-UniRule"/>
</dbReference>
<keyword evidence="5 12" id="KW-0227">DNA damage</keyword>
<dbReference type="FunFam" id="3.40.50.1010:FF:000016">
    <property type="entry name" value="Flap endonuclease 1"/>
    <property type="match status" value="1"/>
</dbReference>
<dbReference type="GO" id="GO:0008409">
    <property type="term" value="F:5'-3' exonuclease activity"/>
    <property type="evidence" value="ECO:0007669"/>
    <property type="project" value="UniProtKB-UniRule"/>
</dbReference>
<keyword evidence="1 12" id="KW-0235">DNA replication</keyword>
<dbReference type="Gene3D" id="3.40.50.1010">
    <property type="entry name" value="5'-nuclease"/>
    <property type="match status" value="1"/>
</dbReference>
<feature type="binding site" evidence="12">
    <location>
        <position position="152"/>
    </location>
    <ligand>
        <name>Mg(2+)</name>
        <dbReference type="ChEBI" id="CHEBI:18420"/>
        <label>1</label>
    </ligand>
</feature>
<evidence type="ECO:0000256" key="11">
    <source>
        <dbReference type="ARBA" id="ARBA00065981"/>
    </source>
</evidence>
<comment type="function">
    <text evidence="12">Structure-specific nuclease with 5'-flap endonuclease and 5'-3' exonuclease activities involved in DNA replication and repair. During DNA replication, cleaves the 5'-overhanging flap structure that is generated by displacement synthesis when DNA polymerase encounters the 5'-end of a downstream Okazaki fragment. Binds the unpaired 3'-DNA end and kinks the DNA to facilitate 5' cleavage specificity. Cleaves one nucleotide into the double-stranded DNA from the junction in flap DNA, leaving a nick for ligation. Also involved in the base excision repair (BER) pathway. Acts as a genome stabilization factor that prevents flaps from equilibrating into structurs that lead to duplications and deletions. Also possesses 5'-3' exonuclease activity on nicked or gapped double-stranded DNA.</text>
</comment>
<gene>
    <name evidence="12 16" type="primary">fen</name>
    <name evidence="16" type="ORF">KCGBEFIM_00023</name>
</gene>
<dbReference type="InterPro" id="IPR002421">
    <property type="entry name" value="5-3_exonuclease"/>
</dbReference>
<keyword evidence="8 12" id="KW-0460">Magnesium</keyword>
<dbReference type="SMART" id="SM00475">
    <property type="entry name" value="53EXOc"/>
    <property type="match status" value="1"/>
</dbReference>
<keyword evidence="6 12" id="KW-0378">Hydrolase</keyword>
<dbReference type="SMART" id="SM00279">
    <property type="entry name" value="HhH2"/>
    <property type="match status" value="1"/>
</dbReference>
<evidence type="ECO:0000256" key="10">
    <source>
        <dbReference type="ARBA" id="ARBA00024702"/>
    </source>
</evidence>
<evidence type="ECO:0000256" key="3">
    <source>
        <dbReference type="ARBA" id="ARBA00022723"/>
    </source>
</evidence>
<dbReference type="GO" id="GO:0000287">
    <property type="term" value="F:magnesium ion binding"/>
    <property type="evidence" value="ECO:0007669"/>
    <property type="project" value="UniProtKB-UniRule"/>
</dbReference>
<dbReference type="InterPro" id="IPR006085">
    <property type="entry name" value="XPG_DNA_repair_N"/>
</dbReference>
<evidence type="ECO:0000259" key="13">
    <source>
        <dbReference type="SMART" id="SM00475"/>
    </source>
</evidence>
<evidence type="ECO:0000256" key="5">
    <source>
        <dbReference type="ARBA" id="ARBA00022763"/>
    </source>
</evidence>
<comment type="caution">
    <text evidence="12">Lacks conserved residue(s) required for the propagation of feature annotation.</text>
</comment>
<dbReference type="Pfam" id="PF00752">
    <property type="entry name" value="XPG_N"/>
    <property type="match status" value="1"/>
</dbReference>
<dbReference type="HAMAP" id="MF_00614">
    <property type="entry name" value="Fen"/>
    <property type="match status" value="1"/>
</dbReference>
<dbReference type="PRINTS" id="PR00853">
    <property type="entry name" value="XPGRADSUPER"/>
</dbReference>
<keyword evidence="7 12" id="KW-0269">Exonuclease</keyword>
<dbReference type="GO" id="GO:0003677">
    <property type="term" value="F:DNA binding"/>
    <property type="evidence" value="ECO:0007669"/>
    <property type="project" value="UniProtKB-UniRule"/>
</dbReference>
<comment type="similarity">
    <text evidence="12">Belongs to the XPG/RAD2 endonuclease family. FEN1 subfamily.</text>
</comment>